<feature type="region of interest" description="Disordered" evidence="1">
    <location>
        <begin position="301"/>
        <end position="321"/>
    </location>
</feature>
<dbReference type="PANTHER" id="PTHR28682:SF2">
    <property type="entry name" value="PROTEIN INSYN2B"/>
    <property type="match status" value="1"/>
</dbReference>
<protein>
    <submittedName>
        <fullName evidence="3 4">Uncharacterized protein insyn2b</fullName>
    </submittedName>
</protein>
<evidence type="ECO:0000256" key="1">
    <source>
        <dbReference type="SAM" id="MobiDB-lite"/>
    </source>
</evidence>
<name>A0A2D0SFH3_ICTPU</name>
<dbReference type="RefSeq" id="XP_017341217.1">
    <property type="nucleotide sequence ID" value="XM_017485728.3"/>
</dbReference>
<feature type="region of interest" description="Disordered" evidence="1">
    <location>
        <begin position="237"/>
        <end position="288"/>
    </location>
</feature>
<dbReference type="Proteomes" id="UP000221080">
    <property type="component" value="Chromosome 14"/>
</dbReference>
<proteinExistence type="predicted"/>
<feature type="compositionally biased region" description="Low complexity" evidence="1">
    <location>
        <begin position="243"/>
        <end position="256"/>
    </location>
</feature>
<dbReference type="CTD" id="100131897"/>
<evidence type="ECO:0000313" key="4">
    <source>
        <dbReference type="RefSeq" id="XP_017341217.1"/>
    </source>
</evidence>
<gene>
    <name evidence="3 4" type="primary">insyn2b</name>
</gene>
<evidence type="ECO:0000313" key="3">
    <source>
        <dbReference type="RefSeq" id="XP_017341216.1"/>
    </source>
</evidence>
<feature type="compositionally biased region" description="Polar residues" evidence="1">
    <location>
        <begin position="272"/>
        <end position="288"/>
    </location>
</feature>
<organism evidence="2 3">
    <name type="scientific">Ictalurus punctatus</name>
    <name type="common">Channel catfish</name>
    <name type="synonym">Silurus punctatus</name>
    <dbReference type="NCBI Taxonomy" id="7998"/>
    <lineage>
        <taxon>Eukaryota</taxon>
        <taxon>Metazoa</taxon>
        <taxon>Chordata</taxon>
        <taxon>Craniata</taxon>
        <taxon>Vertebrata</taxon>
        <taxon>Euteleostomi</taxon>
        <taxon>Actinopterygii</taxon>
        <taxon>Neopterygii</taxon>
        <taxon>Teleostei</taxon>
        <taxon>Ostariophysi</taxon>
        <taxon>Siluriformes</taxon>
        <taxon>Ictaluridae</taxon>
        <taxon>Ictalurus</taxon>
    </lineage>
</organism>
<dbReference type="RefSeq" id="XP_017341216.1">
    <property type="nucleotide sequence ID" value="XM_017485727.3"/>
</dbReference>
<feature type="compositionally biased region" description="Basic and acidic residues" evidence="1">
    <location>
        <begin position="258"/>
        <end position="271"/>
    </location>
</feature>
<dbReference type="OrthoDB" id="8679980at2759"/>
<keyword evidence="2" id="KW-1185">Reference proteome</keyword>
<dbReference type="GeneID" id="108275123"/>
<dbReference type="AlphaFoldDB" id="A0A2D0SFH3"/>
<dbReference type="PANTHER" id="PTHR28682">
    <property type="entry name" value="INHIBITORY SYNAPTIC FACTOR 2A-RELATED"/>
    <property type="match status" value="1"/>
</dbReference>
<dbReference type="Pfam" id="PF15265">
    <property type="entry name" value="FAM196"/>
    <property type="match status" value="1"/>
</dbReference>
<reference evidence="3 4" key="2">
    <citation type="submission" date="2025-04" db="UniProtKB">
        <authorList>
            <consortium name="RefSeq"/>
        </authorList>
    </citation>
    <scope>IDENTIFICATION</scope>
    <source>
        <tissue evidence="3 4">Blood</tissue>
    </source>
</reference>
<dbReference type="InterPro" id="IPR029337">
    <property type="entry name" value="INSYN2"/>
</dbReference>
<feature type="region of interest" description="Disordered" evidence="1">
    <location>
        <begin position="36"/>
        <end position="60"/>
    </location>
</feature>
<sequence length="580" mass="63553">MGRKAADTTNPVPALGGRGVLSQKWGPLCSVGVQTSPGLRSLPSLKRRSQPTGTAHGNSVPVETMSLDRAKPPLGQFRNCTSKVSQHETSQDGSVYCQIKSIQTNPNQSGCRGKSKRNPRFINGSVVASELVEGVCSEGVETGEVGRQRETEIRIQRRGQSLKGENTCPTVQCGSVRSYATHPRPCHVMTSSRPCTACGRKLQAASCMAPACHKRETSQIQASMTLPMPLRKDAPRLQKQQFTDTHPTHTSHTHAGGTHKESSLDKSDRTIQETMTQPNDPSTHIHNKTCNKNSATIQISTNSCKQKTSEHSQTDKLQTGTLINKTQPTESTAAQKHVPKDVQLTSEYTNNQTYATIASAPSSVSTTPKPPPPVLSFGSDSQTTPTLPPKNAPNCKPSALTTELVSPDIQNVSETKATSQTQPPNQELKTAMAPETKPELVDYQPPQKNLTEAQIPLCNGVPSALHGLLQNIEENLLSNQEKIKVLLNVIQDLEKSKAMSEGRCSYRTGQDINNCSTCQKTACIIYSVEHDFRLQEGRFQSVLEALDMEYDVASFPKTDPSRPRNKNRIKKLRKKCFWWL</sequence>
<reference evidence="2" key="1">
    <citation type="journal article" date="2016" name="Nat. Commun.">
        <title>The channel catfish genome sequence provides insights into the evolution of scale formation in teleosts.</title>
        <authorList>
            <person name="Liu Z."/>
            <person name="Liu S."/>
            <person name="Yao J."/>
            <person name="Bao L."/>
            <person name="Zhang J."/>
            <person name="Li Y."/>
            <person name="Jiang C."/>
            <person name="Sun L."/>
            <person name="Wang R."/>
            <person name="Zhang Y."/>
            <person name="Zhou T."/>
            <person name="Zeng Q."/>
            <person name="Fu Q."/>
            <person name="Gao S."/>
            <person name="Li N."/>
            <person name="Koren S."/>
            <person name="Jiang Y."/>
            <person name="Zimin A."/>
            <person name="Xu P."/>
            <person name="Phillippy A.M."/>
            <person name="Geng X."/>
            <person name="Song L."/>
            <person name="Sun F."/>
            <person name="Li C."/>
            <person name="Wang X."/>
            <person name="Chen A."/>
            <person name="Jin Y."/>
            <person name="Yuan Z."/>
            <person name="Yang Y."/>
            <person name="Tan S."/>
            <person name="Peatman E."/>
            <person name="Lu J."/>
            <person name="Qin Z."/>
            <person name="Dunham R."/>
            <person name="Li Z."/>
            <person name="Sonstegard T."/>
            <person name="Feng J."/>
            <person name="Danzmann R.G."/>
            <person name="Schroeder S."/>
            <person name="Scheffler B."/>
            <person name="Duke M.V."/>
            <person name="Ballard L."/>
            <person name="Kucuktas H."/>
            <person name="Kaltenboeck L."/>
            <person name="Liu H."/>
            <person name="Armbruster J."/>
            <person name="Xie Y."/>
            <person name="Kirby M.L."/>
            <person name="Tian Y."/>
            <person name="Flanagan M.E."/>
            <person name="Mu W."/>
            <person name="Waldbieser G.C."/>
        </authorList>
    </citation>
    <scope>NUCLEOTIDE SEQUENCE [LARGE SCALE GENOMIC DNA]</scope>
    <source>
        <strain evidence="2">SDA103</strain>
    </source>
</reference>
<dbReference type="KEGG" id="ipu:108275123"/>
<feature type="region of interest" description="Disordered" evidence="1">
    <location>
        <begin position="359"/>
        <end position="399"/>
    </location>
</feature>
<accession>A0A2D0SFH3</accession>
<dbReference type="OMA" id="LSHTMPK"/>
<evidence type="ECO:0000313" key="2">
    <source>
        <dbReference type="Proteomes" id="UP000221080"/>
    </source>
</evidence>
<dbReference type="GeneTree" id="ENSGT01090000260190"/>